<dbReference type="SMART" id="SM00979">
    <property type="entry name" value="TIFY"/>
    <property type="match status" value="1"/>
</dbReference>
<dbReference type="GO" id="GO:0031347">
    <property type="term" value="P:regulation of defense response"/>
    <property type="evidence" value="ECO:0007669"/>
    <property type="project" value="UniProtKB-UniRule"/>
</dbReference>
<reference evidence="4 5" key="1">
    <citation type="submission" date="2020-04" db="EMBL/GenBank/DDBJ databases">
        <title>Plant Genome Project.</title>
        <authorList>
            <person name="Zhang R.-G."/>
        </authorList>
    </citation>
    <scope>NUCLEOTIDE SEQUENCE [LARGE SCALE GENOMIC DNA]</scope>
    <source>
        <strain evidence="4">YNK0</strain>
        <tissue evidence="4">Leaf</tissue>
    </source>
</reference>
<dbReference type="EMBL" id="JABCRI010000001">
    <property type="protein sequence ID" value="KAF8413564.1"/>
    <property type="molecule type" value="Genomic_DNA"/>
</dbReference>
<keyword evidence="5" id="KW-1185">Reference proteome</keyword>
<sequence>MVCPLAVRRNCKLDLCRRPSASFPATDSGSDTMMDGLTRSPQQQLTIFYNGRVCIRDATELQARAIIWLASREIEERMNTPRSESASSSLQSQVLYRPSGLSMKRSLQGFLQKRKKRIQAISAIVM</sequence>
<dbReference type="GO" id="GO:2000022">
    <property type="term" value="P:regulation of jasmonic acid mediated signaling pathway"/>
    <property type="evidence" value="ECO:0007669"/>
    <property type="project" value="UniProtKB-UniRule"/>
</dbReference>
<comment type="function">
    <text evidence="2">Repressor of jasmonate responses.</text>
</comment>
<comment type="caution">
    <text evidence="4">The sequence shown here is derived from an EMBL/GenBank/DDBJ whole genome shotgun (WGS) entry which is preliminary data.</text>
</comment>
<dbReference type="AlphaFoldDB" id="A0A834ZT16"/>
<dbReference type="Proteomes" id="UP000655225">
    <property type="component" value="Unassembled WGS sequence"/>
</dbReference>
<dbReference type="GO" id="GO:0005634">
    <property type="term" value="C:nucleus"/>
    <property type="evidence" value="ECO:0007669"/>
    <property type="project" value="UniProtKB-SubCell"/>
</dbReference>
<dbReference type="OMA" id="CIRDATE"/>
<proteinExistence type="inferred from homology"/>
<feature type="domain" description="Tify" evidence="3">
    <location>
        <begin position="38"/>
        <end position="72"/>
    </location>
</feature>
<evidence type="ECO:0000313" key="5">
    <source>
        <dbReference type="Proteomes" id="UP000655225"/>
    </source>
</evidence>
<dbReference type="PANTHER" id="PTHR33077">
    <property type="entry name" value="PROTEIN TIFY 4A-RELATED-RELATED"/>
    <property type="match status" value="1"/>
</dbReference>
<accession>A0A834ZT16</accession>
<evidence type="ECO:0000256" key="1">
    <source>
        <dbReference type="ARBA" id="ARBA00008614"/>
    </source>
</evidence>
<evidence type="ECO:0000259" key="3">
    <source>
        <dbReference type="PROSITE" id="PS51320"/>
    </source>
</evidence>
<dbReference type="OrthoDB" id="782771at2759"/>
<evidence type="ECO:0000256" key="2">
    <source>
        <dbReference type="RuleBase" id="RU369065"/>
    </source>
</evidence>
<dbReference type="GO" id="GO:0009611">
    <property type="term" value="P:response to wounding"/>
    <property type="evidence" value="ECO:0007669"/>
    <property type="project" value="UniProtKB-UniRule"/>
</dbReference>
<comment type="similarity">
    <text evidence="1 2">Belongs to the TIFY/JAZ family.</text>
</comment>
<dbReference type="InterPro" id="IPR010399">
    <property type="entry name" value="Tify_dom"/>
</dbReference>
<comment type="subcellular location">
    <subcellularLocation>
        <location evidence="2">Nucleus</location>
    </subcellularLocation>
</comment>
<dbReference type="PROSITE" id="PS51320">
    <property type="entry name" value="TIFY"/>
    <property type="match status" value="1"/>
</dbReference>
<dbReference type="PANTHER" id="PTHR33077:SF17">
    <property type="entry name" value="PROTEIN TIFY 5B"/>
    <property type="match status" value="1"/>
</dbReference>
<dbReference type="Pfam" id="PF06200">
    <property type="entry name" value="tify"/>
    <property type="match status" value="1"/>
</dbReference>
<keyword evidence="2" id="KW-1184">Jasmonic acid signaling pathway</keyword>
<dbReference type="InterPro" id="IPR040390">
    <property type="entry name" value="TIFY/JAZ"/>
</dbReference>
<keyword evidence="2" id="KW-0539">Nucleus</keyword>
<gene>
    <name evidence="4" type="ORF">HHK36_001555</name>
</gene>
<organism evidence="4 5">
    <name type="scientific">Tetracentron sinense</name>
    <name type="common">Spur-leaf</name>
    <dbReference type="NCBI Taxonomy" id="13715"/>
    <lineage>
        <taxon>Eukaryota</taxon>
        <taxon>Viridiplantae</taxon>
        <taxon>Streptophyta</taxon>
        <taxon>Embryophyta</taxon>
        <taxon>Tracheophyta</taxon>
        <taxon>Spermatophyta</taxon>
        <taxon>Magnoliopsida</taxon>
        <taxon>Trochodendrales</taxon>
        <taxon>Trochodendraceae</taxon>
        <taxon>Tetracentron</taxon>
    </lineage>
</organism>
<evidence type="ECO:0000313" key="4">
    <source>
        <dbReference type="EMBL" id="KAF8413564.1"/>
    </source>
</evidence>
<name>A0A834ZT16_TETSI</name>
<comment type="domain">
    <text evidence="2">The jas domain is required for interaction with COI1.</text>
</comment>
<protein>
    <recommendedName>
        <fullName evidence="2">Protein TIFY</fullName>
    </recommendedName>
    <alternativeName>
        <fullName evidence="2">Jasmonate ZIM domain-containing protein</fullName>
    </alternativeName>
</protein>